<name>A0AA36B4E5_OCTVU</name>
<reference evidence="1" key="1">
    <citation type="submission" date="2023-08" db="EMBL/GenBank/DDBJ databases">
        <authorList>
            <person name="Alioto T."/>
            <person name="Alioto T."/>
            <person name="Gomez Garrido J."/>
        </authorList>
    </citation>
    <scope>NUCLEOTIDE SEQUENCE</scope>
</reference>
<dbReference type="Proteomes" id="UP001162480">
    <property type="component" value="Chromosome 8"/>
</dbReference>
<accession>A0AA36B4E5</accession>
<sequence>MGNGYFYSIDHCTGLVFHVTGLREGMKSTIRQHLKKTKHFAKSEIESKYEILDHTCTVLTVHQKVKTTNSENLMGNH</sequence>
<dbReference type="AlphaFoldDB" id="A0AA36B4E5"/>
<protein>
    <submittedName>
        <fullName evidence="1">Uncharacterized protein</fullName>
    </submittedName>
</protein>
<gene>
    <name evidence="1" type="ORF">OCTVUL_1B006561</name>
</gene>
<dbReference type="EMBL" id="OX597821">
    <property type="protein sequence ID" value="CAI9727139.1"/>
    <property type="molecule type" value="Genomic_DNA"/>
</dbReference>
<evidence type="ECO:0000313" key="2">
    <source>
        <dbReference type="Proteomes" id="UP001162480"/>
    </source>
</evidence>
<proteinExistence type="predicted"/>
<evidence type="ECO:0000313" key="1">
    <source>
        <dbReference type="EMBL" id="CAI9727139.1"/>
    </source>
</evidence>
<organism evidence="1 2">
    <name type="scientific">Octopus vulgaris</name>
    <name type="common">Common octopus</name>
    <dbReference type="NCBI Taxonomy" id="6645"/>
    <lineage>
        <taxon>Eukaryota</taxon>
        <taxon>Metazoa</taxon>
        <taxon>Spiralia</taxon>
        <taxon>Lophotrochozoa</taxon>
        <taxon>Mollusca</taxon>
        <taxon>Cephalopoda</taxon>
        <taxon>Coleoidea</taxon>
        <taxon>Octopodiformes</taxon>
        <taxon>Octopoda</taxon>
        <taxon>Incirrata</taxon>
        <taxon>Octopodidae</taxon>
        <taxon>Octopus</taxon>
    </lineage>
</organism>
<keyword evidence="2" id="KW-1185">Reference proteome</keyword>